<protein>
    <submittedName>
        <fullName evidence="1">Uncharacterized protein</fullName>
    </submittedName>
</protein>
<gene>
    <name evidence="1" type="ORF">KGQ19_23125</name>
</gene>
<keyword evidence="2" id="KW-1185">Reference proteome</keyword>
<dbReference type="EMBL" id="JAAFYZ010000081">
    <property type="protein sequence ID" value="MBS2549762.1"/>
    <property type="molecule type" value="Genomic_DNA"/>
</dbReference>
<sequence>MSAQPSAAARTTPRLTTLELPHTLAAVRAHLTDDEKAALCEQLENGDVFQVFRKWWNVAASRASPALAEHVKRRAEGASGPTVPLGEVAARLGVAL</sequence>
<name>A0ABS5KUP1_9ACTN</name>
<dbReference type="RefSeq" id="WP_212011373.1">
    <property type="nucleotide sequence ID" value="NZ_JAAFYZ010000081.1"/>
</dbReference>
<evidence type="ECO:0000313" key="1">
    <source>
        <dbReference type="EMBL" id="MBS2549762.1"/>
    </source>
</evidence>
<accession>A0ABS5KUP1</accession>
<reference evidence="1 2" key="1">
    <citation type="submission" date="2020-02" db="EMBL/GenBank/DDBJ databases">
        <title>Acidophilic actinobacteria isolated from forest soil.</title>
        <authorList>
            <person name="Golinska P."/>
        </authorList>
    </citation>
    <scope>NUCLEOTIDE SEQUENCE [LARGE SCALE GENOMIC DNA]</scope>
    <source>
        <strain evidence="1 2">NL8</strain>
    </source>
</reference>
<dbReference type="Proteomes" id="UP000730482">
    <property type="component" value="Unassembled WGS sequence"/>
</dbReference>
<proteinExistence type="predicted"/>
<evidence type="ECO:0000313" key="2">
    <source>
        <dbReference type="Proteomes" id="UP000730482"/>
    </source>
</evidence>
<organism evidence="1 2">
    <name type="scientific">Catenulispora pinistramenti</name>
    <dbReference type="NCBI Taxonomy" id="2705254"/>
    <lineage>
        <taxon>Bacteria</taxon>
        <taxon>Bacillati</taxon>
        <taxon>Actinomycetota</taxon>
        <taxon>Actinomycetes</taxon>
        <taxon>Catenulisporales</taxon>
        <taxon>Catenulisporaceae</taxon>
        <taxon>Catenulispora</taxon>
    </lineage>
</organism>
<comment type="caution">
    <text evidence="1">The sequence shown here is derived from an EMBL/GenBank/DDBJ whole genome shotgun (WGS) entry which is preliminary data.</text>
</comment>